<protein>
    <recommendedName>
        <fullName evidence="3">Secreted protein</fullName>
    </recommendedName>
</protein>
<proteinExistence type="predicted"/>
<feature type="signal peptide" evidence="1">
    <location>
        <begin position="1"/>
        <end position="18"/>
    </location>
</feature>
<reference evidence="2" key="1">
    <citation type="submission" date="2014-11" db="EMBL/GenBank/DDBJ databases">
        <authorList>
            <person name="Amaro Gonzalez C."/>
        </authorList>
    </citation>
    <scope>NUCLEOTIDE SEQUENCE</scope>
</reference>
<evidence type="ECO:0000313" key="2">
    <source>
        <dbReference type="EMBL" id="JAH86968.1"/>
    </source>
</evidence>
<reference evidence="2" key="2">
    <citation type="journal article" date="2015" name="Fish Shellfish Immunol.">
        <title>Early steps in the European eel (Anguilla anguilla)-Vibrio vulnificus interaction in the gills: Role of the RtxA13 toxin.</title>
        <authorList>
            <person name="Callol A."/>
            <person name="Pajuelo D."/>
            <person name="Ebbesson L."/>
            <person name="Teles M."/>
            <person name="MacKenzie S."/>
            <person name="Amaro C."/>
        </authorList>
    </citation>
    <scope>NUCLEOTIDE SEQUENCE</scope>
</reference>
<feature type="chain" id="PRO_5002434390" description="Secreted protein" evidence="1">
    <location>
        <begin position="19"/>
        <end position="73"/>
    </location>
</feature>
<evidence type="ECO:0008006" key="3">
    <source>
        <dbReference type="Google" id="ProtNLM"/>
    </source>
</evidence>
<dbReference type="EMBL" id="GBXM01021609">
    <property type="protein sequence ID" value="JAH86968.1"/>
    <property type="molecule type" value="Transcribed_RNA"/>
</dbReference>
<evidence type="ECO:0000256" key="1">
    <source>
        <dbReference type="SAM" id="SignalP"/>
    </source>
</evidence>
<organism evidence="2">
    <name type="scientific">Anguilla anguilla</name>
    <name type="common">European freshwater eel</name>
    <name type="synonym">Muraena anguilla</name>
    <dbReference type="NCBI Taxonomy" id="7936"/>
    <lineage>
        <taxon>Eukaryota</taxon>
        <taxon>Metazoa</taxon>
        <taxon>Chordata</taxon>
        <taxon>Craniata</taxon>
        <taxon>Vertebrata</taxon>
        <taxon>Euteleostomi</taxon>
        <taxon>Actinopterygii</taxon>
        <taxon>Neopterygii</taxon>
        <taxon>Teleostei</taxon>
        <taxon>Anguilliformes</taxon>
        <taxon>Anguillidae</taxon>
        <taxon>Anguilla</taxon>
    </lineage>
</organism>
<dbReference type="AlphaFoldDB" id="A0A0E9WBU9"/>
<sequence length="73" mass="7898">MVSVLLCLCTSCCQKCEGQGLRGVLGVPVNFGCLRMCASWDPERSDIIRSLDGPQASVCLHLVFLPQECLPNS</sequence>
<accession>A0A0E9WBU9</accession>
<keyword evidence="1" id="KW-0732">Signal</keyword>
<name>A0A0E9WBU9_ANGAN</name>